<evidence type="ECO:0000313" key="2">
    <source>
        <dbReference type="Proteomes" id="UP000183561"/>
    </source>
</evidence>
<sequence length="57" mass="6326">MSDHTAADLERELAMLTSLRDRLRASEGADFRIPTTTAVDQVLDELNGLEPSPWDPT</sequence>
<dbReference type="EMBL" id="FNSV01000005">
    <property type="protein sequence ID" value="SEB61659.1"/>
    <property type="molecule type" value="Genomic_DNA"/>
</dbReference>
<evidence type="ECO:0000313" key="1">
    <source>
        <dbReference type="EMBL" id="SEB61659.1"/>
    </source>
</evidence>
<proteinExistence type="predicted"/>
<gene>
    <name evidence="1" type="ORF">SAMN04490239_0884</name>
</gene>
<dbReference type="RefSeq" id="WP_167372120.1">
    <property type="nucleotide sequence ID" value="NZ_FNSV01000005.1"/>
</dbReference>
<accession>A0A1H4KSZ3</accession>
<name>A0A1H4KSZ3_9NOCA</name>
<reference evidence="2" key="1">
    <citation type="submission" date="2016-10" db="EMBL/GenBank/DDBJ databases">
        <authorList>
            <person name="Varghese N."/>
            <person name="Submissions S."/>
        </authorList>
    </citation>
    <scope>NUCLEOTIDE SEQUENCE [LARGE SCALE GENOMIC DNA]</scope>
    <source>
        <strain evidence="2">DSM 44498</strain>
    </source>
</reference>
<dbReference type="Proteomes" id="UP000183561">
    <property type="component" value="Unassembled WGS sequence"/>
</dbReference>
<keyword evidence="2" id="KW-1185">Reference proteome</keyword>
<dbReference type="AlphaFoldDB" id="A0A1H4KSZ3"/>
<protein>
    <submittedName>
        <fullName evidence="1">Uncharacterized protein</fullName>
    </submittedName>
</protein>
<organism evidence="1 2">
    <name type="scientific">Rhodococcus koreensis</name>
    <dbReference type="NCBI Taxonomy" id="99653"/>
    <lineage>
        <taxon>Bacteria</taxon>
        <taxon>Bacillati</taxon>
        <taxon>Actinomycetota</taxon>
        <taxon>Actinomycetes</taxon>
        <taxon>Mycobacteriales</taxon>
        <taxon>Nocardiaceae</taxon>
        <taxon>Rhodococcus</taxon>
    </lineage>
</organism>